<gene>
    <name evidence="1" type="ORF">UJA718_LOCUS41925</name>
</gene>
<name>A0A821Q5K3_9BILA</name>
<keyword evidence="2" id="KW-1185">Reference proteome</keyword>
<organism evidence="1 2">
    <name type="scientific">Rotaria socialis</name>
    <dbReference type="NCBI Taxonomy" id="392032"/>
    <lineage>
        <taxon>Eukaryota</taxon>
        <taxon>Metazoa</taxon>
        <taxon>Spiralia</taxon>
        <taxon>Gnathifera</taxon>
        <taxon>Rotifera</taxon>
        <taxon>Eurotatoria</taxon>
        <taxon>Bdelloidea</taxon>
        <taxon>Philodinida</taxon>
        <taxon>Philodinidae</taxon>
        <taxon>Rotaria</taxon>
    </lineage>
</organism>
<accession>A0A821Q5K3</accession>
<evidence type="ECO:0000313" key="1">
    <source>
        <dbReference type="EMBL" id="CAF4815589.1"/>
    </source>
</evidence>
<feature type="non-terminal residue" evidence="1">
    <location>
        <position position="84"/>
    </location>
</feature>
<dbReference type="EMBL" id="CAJOBP010051680">
    <property type="protein sequence ID" value="CAF4815589.1"/>
    <property type="molecule type" value="Genomic_DNA"/>
</dbReference>
<reference evidence="1" key="1">
    <citation type="submission" date="2021-02" db="EMBL/GenBank/DDBJ databases">
        <authorList>
            <person name="Nowell W R."/>
        </authorList>
    </citation>
    <scope>NUCLEOTIDE SEQUENCE</scope>
</reference>
<protein>
    <submittedName>
        <fullName evidence="1">Uncharacterized protein</fullName>
    </submittedName>
</protein>
<sequence length="84" mass="9717">QWPLNIYNLTSIDQLIRLQMDDERTAKALLECSAVIAEKQGNVSKTLDIYLKMGNAQAFQLIERKNLHAEILPYIEKLMSINRK</sequence>
<dbReference type="Proteomes" id="UP000663873">
    <property type="component" value="Unassembled WGS sequence"/>
</dbReference>
<comment type="caution">
    <text evidence="1">The sequence shown here is derived from an EMBL/GenBank/DDBJ whole genome shotgun (WGS) entry which is preliminary data.</text>
</comment>
<dbReference type="AlphaFoldDB" id="A0A821Q5K3"/>
<proteinExistence type="predicted"/>
<dbReference type="Pfam" id="PF23556">
    <property type="entry name" value="TPR_Vps41"/>
    <property type="match status" value="1"/>
</dbReference>
<feature type="non-terminal residue" evidence="1">
    <location>
        <position position="1"/>
    </location>
</feature>
<evidence type="ECO:0000313" key="2">
    <source>
        <dbReference type="Proteomes" id="UP000663873"/>
    </source>
</evidence>